<sequence>MSTADATEKPPQAEDHQQPGVESEMSSEGEDIIRKSTRRSKPVEHFAPPQKRKVDVKKKVQAGEGKGIKLGDIEVVSKGISKAAVDGEGLKRLHVCLFNSIGKESTRKRDIRAWNGSQSAEDRERMEKTLTATKKQESLREIARTLGLPASQSRTALEESILRFLDVPKDEGLKKPKTKRRASATGRAPSRGAKGRGAGRQGSGFSNFLAQRTKELKATEAGKLLTPKEVTEMLSVEWTSMSSVEKAAFGTPQKAAGQKRKRSSTAGGAGAKTKKPREVSEPTSKAEESSSDDSSSDTSSSSSSSSSRSSASGSEENSAEESQEETHTDKVDESRNDVKADEKESAEKPEIDGKDGEGDFDLYEGMNEGGEAQA</sequence>
<feature type="compositionally biased region" description="Basic residues" evidence="1">
    <location>
        <begin position="50"/>
        <end position="60"/>
    </location>
</feature>
<protein>
    <submittedName>
        <fullName evidence="2">Uncharacterized protein</fullName>
    </submittedName>
</protein>
<dbReference type="GO" id="GO:0005634">
    <property type="term" value="C:nucleus"/>
    <property type="evidence" value="ECO:0007669"/>
    <property type="project" value="TreeGrafter"/>
</dbReference>
<dbReference type="OMA" id="TIMEWAS"/>
<feature type="compositionally biased region" description="Low complexity" evidence="1">
    <location>
        <begin position="296"/>
        <end position="316"/>
    </location>
</feature>
<dbReference type="GO" id="GO:0006325">
    <property type="term" value="P:chromatin organization"/>
    <property type="evidence" value="ECO:0007669"/>
    <property type="project" value="InterPro"/>
</dbReference>
<evidence type="ECO:0000313" key="3">
    <source>
        <dbReference type="Proteomes" id="UP000553632"/>
    </source>
</evidence>
<dbReference type="Proteomes" id="UP000553632">
    <property type="component" value="Unassembled WGS sequence"/>
</dbReference>
<evidence type="ECO:0000256" key="1">
    <source>
        <dbReference type="SAM" id="MobiDB-lite"/>
    </source>
</evidence>
<name>A0A7J6NGN0_PEROL</name>
<dbReference type="InterPro" id="IPR044198">
    <property type="entry name" value="DEK"/>
</dbReference>
<comment type="caution">
    <text evidence="2">The sequence shown here is derived from an EMBL/GenBank/DDBJ whole genome shotgun (WGS) entry which is preliminary data.</text>
</comment>
<feature type="region of interest" description="Disordered" evidence="1">
    <location>
        <begin position="1"/>
        <end position="61"/>
    </location>
</feature>
<feature type="compositionally biased region" description="Basic and acidic residues" evidence="1">
    <location>
        <begin position="324"/>
        <end position="357"/>
    </location>
</feature>
<feature type="region of interest" description="Disordered" evidence="1">
    <location>
        <begin position="243"/>
        <end position="374"/>
    </location>
</feature>
<dbReference type="PANTHER" id="PTHR13468">
    <property type="entry name" value="DEK PROTEIN"/>
    <property type="match status" value="1"/>
</dbReference>
<dbReference type="GO" id="GO:2000779">
    <property type="term" value="P:regulation of double-strand break repair"/>
    <property type="evidence" value="ECO:0007669"/>
    <property type="project" value="TreeGrafter"/>
</dbReference>
<feature type="region of interest" description="Disordered" evidence="1">
    <location>
        <begin position="168"/>
        <end position="209"/>
    </location>
</feature>
<dbReference type="GO" id="GO:0003677">
    <property type="term" value="F:DNA binding"/>
    <property type="evidence" value="ECO:0007669"/>
    <property type="project" value="InterPro"/>
</dbReference>
<organism evidence="2 3">
    <name type="scientific">Perkinsus olseni</name>
    <name type="common">Perkinsus atlanticus</name>
    <dbReference type="NCBI Taxonomy" id="32597"/>
    <lineage>
        <taxon>Eukaryota</taxon>
        <taxon>Sar</taxon>
        <taxon>Alveolata</taxon>
        <taxon>Perkinsozoa</taxon>
        <taxon>Perkinsea</taxon>
        <taxon>Perkinsida</taxon>
        <taxon>Perkinsidae</taxon>
        <taxon>Perkinsus</taxon>
    </lineage>
</organism>
<dbReference type="GO" id="GO:0042393">
    <property type="term" value="F:histone binding"/>
    <property type="evidence" value="ECO:0007669"/>
    <property type="project" value="TreeGrafter"/>
</dbReference>
<accession>A0A7J6NGN0</accession>
<feature type="compositionally biased region" description="Basic and acidic residues" evidence="1">
    <location>
        <begin position="276"/>
        <end position="288"/>
    </location>
</feature>
<dbReference type="AlphaFoldDB" id="A0A7J6NGN0"/>
<gene>
    <name evidence="2" type="ORF">FOZ63_028074</name>
</gene>
<reference evidence="2 3" key="1">
    <citation type="submission" date="2020-04" db="EMBL/GenBank/DDBJ databases">
        <title>Perkinsus olseni comparative genomics.</title>
        <authorList>
            <person name="Bogema D.R."/>
        </authorList>
    </citation>
    <scope>NUCLEOTIDE SEQUENCE [LARGE SCALE GENOMIC DNA]</scope>
    <source>
        <strain evidence="2 3">ATCC PRA-207</strain>
    </source>
</reference>
<feature type="compositionally biased region" description="Basic and acidic residues" evidence="1">
    <location>
        <begin position="1"/>
        <end position="17"/>
    </location>
</feature>
<keyword evidence="3" id="KW-1185">Reference proteome</keyword>
<dbReference type="PANTHER" id="PTHR13468:SF1">
    <property type="entry name" value="PROTEIN DEK"/>
    <property type="match status" value="1"/>
</dbReference>
<evidence type="ECO:0000313" key="2">
    <source>
        <dbReference type="EMBL" id="KAF4683045.1"/>
    </source>
</evidence>
<proteinExistence type="predicted"/>
<dbReference type="EMBL" id="JABANO010040695">
    <property type="protein sequence ID" value="KAF4683045.1"/>
    <property type="molecule type" value="Genomic_DNA"/>
</dbReference>